<feature type="transmembrane region" description="Helical" evidence="2">
    <location>
        <begin position="454"/>
        <end position="472"/>
    </location>
</feature>
<protein>
    <submittedName>
        <fullName evidence="3">Membrane protein</fullName>
    </submittedName>
</protein>
<evidence type="ECO:0000256" key="2">
    <source>
        <dbReference type="SAM" id="Phobius"/>
    </source>
</evidence>
<evidence type="ECO:0000313" key="3">
    <source>
        <dbReference type="EMBL" id="KFJ03542.1"/>
    </source>
</evidence>
<reference evidence="3 4" key="1">
    <citation type="submission" date="2014-03" db="EMBL/GenBank/DDBJ databases">
        <title>Genomics of Bifidobacteria.</title>
        <authorList>
            <person name="Ventura M."/>
            <person name="Milani C."/>
            <person name="Lugli G.A."/>
        </authorList>
    </citation>
    <scope>NUCLEOTIDE SEQUENCE [LARGE SCALE GENOMIC DNA]</scope>
    <source>
        <strain evidence="3 4">LMG 11597</strain>
    </source>
</reference>
<keyword evidence="2" id="KW-0472">Membrane</keyword>
<feature type="transmembrane region" description="Helical" evidence="2">
    <location>
        <begin position="202"/>
        <end position="222"/>
    </location>
</feature>
<feature type="transmembrane region" description="Helical" evidence="2">
    <location>
        <begin position="417"/>
        <end position="442"/>
    </location>
</feature>
<evidence type="ECO:0000256" key="1">
    <source>
        <dbReference type="SAM" id="MobiDB-lite"/>
    </source>
</evidence>
<feature type="transmembrane region" description="Helical" evidence="2">
    <location>
        <begin position="242"/>
        <end position="261"/>
    </location>
</feature>
<feature type="region of interest" description="Disordered" evidence="1">
    <location>
        <begin position="1"/>
        <end position="128"/>
    </location>
</feature>
<dbReference type="EMBL" id="JGZR01000006">
    <property type="protein sequence ID" value="KFJ03542.1"/>
    <property type="molecule type" value="Genomic_DNA"/>
</dbReference>
<feature type="transmembrane region" description="Helical" evidence="2">
    <location>
        <begin position="134"/>
        <end position="153"/>
    </location>
</feature>
<dbReference type="AlphaFoldDB" id="A0A087E6Z1"/>
<feature type="transmembrane region" description="Helical" evidence="2">
    <location>
        <begin position="173"/>
        <end position="190"/>
    </location>
</feature>
<feature type="transmembrane region" description="Helical" evidence="2">
    <location>
        <begin position="484"/>
        <end position="505"/>
    </location>
</feature>
<evidence type="ECO:0000313" key="4">
    <source>
        <dbReference type="Proteomes" id="UP000029055"/>
    </source>
</evidence>
<proteinExistence type="predicted"/>
<organism evidence="3 4">
    <name type="scientific">Bifidobacterium subtile</name>
    <dbReference type="NCBI Taxonomy" id="77635"/>
    <lineage>
        <taxon>Bacteria</taxon>
        <taxon>Bacillati</taxon>
        <taxon>Actinomycetota</taxon>
        <taxon>Actinomycetes</taxon>
        <taxon>Bifidobacteriales</taxon>
        <taxon>Bifidobacteriaceae</taxon>
        <taxon>Bifidobacterium</taxon>
    </lineage>
</organism>
<dbReference type="STRING" id="77635.BISU_0011"/>
<accession>A0A087E6Z1</accession>
<feature type="compositionally biased region" description="Polar residues" evidence="1">
    <location>
        <begin position="1"/>
        <end position="16"/>
    </location>
</feature>
<dbReference type="Proteomes" id="UP000029055">
    <property type="component" value="Unassembled WGS sequence"/>
</dbReference>
<feature type="compositionally biased region" description="Low complexity" evidence="1">
    <location>
        <begin position="71"/>
        <end position="82"/>
    </location>
</feature>
<sequence>MTAERQNTGEQDAARQTTKRRTAGAQAVYSQSTGERDADRQTMNEPATGKQVANDQTADQQATGKQSFGEQAAGQQTANGQTARRENNPAHAPRQSSQRPLLQHQPTQFHLQRQPQPQHPHPHPHPQRHMPWRLALLICAGVTLLTGLDAALLRVGLAAPVAGVGLADAHGPLMIYGFLGTVIALERAVALRSVVRHSWWGYIAPVAGALGAVLLIVGILLPGATQSMPLLASISLADSPRILASAAWCAAMIALTTMYAVMLRAQFAPALVVQLLASLAGLCGMALWARGLTIAQIFPWWMALLVMTICGERLDLARLSLGAGAERRILAESTVLFIALPVTLLSPTIGYPLLGAALLVMIGDLATHDIARHTICSKGATRFMAACMLAGYAWASAAAVAWILVGAPGANGYLYDLCVHAITIGFVLSMVIAHAPIIMPAIVHRPLPYHPALWAVWGLLQAGLLIRIIAGFRQSVTAWRFGDMLDVVAVLAMMVTLVTLVVFGGRKRGNVAAQRLRSTDAGRFRSVGTGNKRADDTDGKDLNITANANDMPLHMSSAKQAHDADTKSYSTDIKANDGFVQTQGTAE</sequence>
<keyword evidence="4" id="KW-1185">Reference proteome</keyword>
<keyword evidence="2" id="KW-0812">Transmembrane</keyword>
<comment type="caution">
    <text evidence="3">The sequence shown here is derived from an EMBL/GenBank/DDBJ whole genome shotgun (WGS) entry which is preliminary data.</text>
</comment>
<name>A0A087E6Z1_9BIFI</name>
<feature type="compositionally biased region" description="Polar residues" evidence="1">
    <location>
        <begin position="43"/>
        <end position="69"/>
    </location>
</feature>
<feature type="compositionally biased region" description="Polar residues" evidence="1">
    <location>
        <begin position="94"/>
        <end position="111"/>
    </location>
</feature>
<feature type="transmembrane region" description="Helical" evidence="2">
    <location>
        <begin position="268"/>
        <end position="288"/>
    </location>
</feature>
<feature type="transmembrane region" description="Helical" evidence="2">
    <location>
        <begin position="335"/>
        <end position="363"/>
    </location>
</feature>
<keyword evidence="2" id="KW-1133">Transmembrane helix</keyword>
<feature type="transmembrane region" description="Helical" evidence="2">
    <location>
        <begin position="383"/>
        <end position="405"/>
    </location>
</feature>
<gene>
    <name evidence="3" type="ORF">BISU_0011</name>
</gene>
<dbReference type="eggNOG" id="COG4243">
    <property type="taxonomic scope" value="Bacteria"/>
</dbReference>